<accession>A0A418X0G0</accession>
<name>A0A418X0G0_9BURK</name>
<proteinExistence type="predicted"/>
<organism evidence="2 3">
    <name type="scientific">Noviherbaspirillum cavernae</name>
    <dbReference type="NCBI Taxonomy" id="2320862"/>
    <lineage>
        <taxon>Bacteria</taxon>
        <taxon>Pseudomonadati</taxon>
        <taxon>Pseudomonadota</taxon>
        <taxon>Betaproteobacteria</taxon>
        <taxon>Burkholderiales</taxon>
        <taxon>Oxalobacteraceae</taxon>
        <taxon>Noviherbaspirillum</taxon>
    </lineage>
</organism>
<comment type="caution">
    <text evidence="2">The sequence shown here is derived from an EMBL/GenBank/DDBJ whole genome shotgun (WGS) entry which is preliminary data.</text>
</comment>
<feature type="region of interest" description="Disordered" evidence="1">
    <location>
        <begin position="1"/>
        <end position="79"/>
    </location>
</feature>
<evidence type="ECO:0000256" key="1">
    <source>
        <dbReference type="SAM" id="MobiDB-lite"/>
    </source>
</evidence>
<feature type="compositionally biased region" description="Basic and acidic residues" evidence="1">
    <location>
        <begin position="28"/>
        <end position="66"/>
    </location>
</feature>
<feature type="compositionally biased region" description="Polar residues" evidence="1">
    <location>
        <begin position="16"/>
        <end position="27"/>
    </location>
</feature>
<dbReference type="EMBL" id="QYUN01000002">
    <property type="protein sequence ID" value="RJG05823.1"/>
    <property type="molecule type" value="Genomic_DNA"/>
</dbReference>
<sequence>MAVFDLRSVDEKEFAMSTNNPNRNRNQSADRNRMHHKQSGDQHIFPEDEPLLDPHRPHRMSREDMQKFTAPAPDTDEPQ</sequence>
<evidence type="ECO:0000313" key="3">
    <source>
        <dbReference type="Proteomes" id="UP000285190"/>
    </source>
</evidence>
<gene>
    <name evidence="2" type="ORF">D3870_07145</name>
</gene>
<dbReference type="RefSeq" id="WP_119737849.1">
    <property type="nucleotide sequence ID" value="NZ_QYUN01000002.1"/>
</dbReference>
<evidence type="ECO:0000313" key="2">
    <source>
        <dbReference type="EMBL" id="RJG05823.1"/>
    </source>
</evidence>
<keyword evidence="3" id="KW-1185">Reference proteome</keyword>
<protein>
    <submittedName>
        <fullName evidence="2">Uncharacterized protein</fullName>
    </submittedName>
</protein>
<dbReference type="Proteomes" id="UP000285190">
    <property type="component" value="Unassembled WGS sequence"/>
</dbReference>
<dbReference type="OrthoDB" id="8781659at2"/>
<reference evidence="2 3" key="1">
    <citation type="submission" date="2018-09" db="EMBL/GenBank/DDBJ databases">
        <authorList>
            <person name="Zhu H."/>
        </authorList>
    </citation>
    <scope>NUCLEOTIDE SEQUENCE [LARGE SCALE GENOMIC DNA]</scope>
    <source>
        <strain evidence="2 3">K2R10-39</strain>
    </source>
</reference>
<dbReference type="AlphaFoldDB" id="A0A418X0G0"/>